<gene>
    <name evidence="1" type="ORF">L249_8170</name>
</gene>
<evidence type="ECO:0000313" key="1">
    <source>
        <dbReference type="EMBL" id="RCI13735.1"/>
    </source>
</evidence>
<dbReference type="Proteomes" id="UP000253664">
    <property type="component" value="Unassembled WGS sequence"/>
</dbReference>
<comment type="caution">
    <text evidence="1">The sequence shown here is derived from an EMBL/GenBank/DDBJ whole genome shotgun (WGS) entry which is preliminary data.</text>
</comment>
<keyword evidence="2" id="KW-1185">Reference proteome</keyword>
<dbReference type="AlphaFoldDB" id="A0A367LH35"/>
<protein>
    <submittedName>
        <fullName evidence="1">Uncharacterized protein</fullName>
    </submittedName>
</protein>
<organism evidence="1 2">
    <name type="scientific">Ophiocordyceps polyrhachis-furcata BCC 54312</name>
    <dbReference type="NCBI Taxonomy" id="1330021"/>
    <lineage>
        <taxon>Eukaryota</taxon>
        <taxon>Fungi</taxon>
        <taxon>Dikarya</taxon>
        <taxon>Ascomycota</taxon>
        <taxon>Pezizomycotina</taxon>
        <taxon>Sordariomycetes</taxon>
        <taxon>Hypocreomycetidae</taxon>
        <taxon>Hypocreales</taxon>
        <taxon>Ophiocordycipitaceae</taxon>
        <taxon>Ophiocordyceps</taxon>
    </lineage>
</organism>
<accession>A0A367LH35</accession>
<name>A0A367LH35_9HYPO</name>
<dbReference type="EMBL" id="LKCN02000005">
    <property type="protein sequence ID" value="RCI13735.1"/>
    <property type="molecule type" value="Genomic_DNA"/>
</dbReference>
<evidence type="ECO:0000313" key="2">
    <source>
        <dbReference type="Proteomes" id="UP000253664"/>
    </source>
</evidence>
<proteinExistence type="predicted"/>
<sequence length="108" mass="12567">MKVKVICMLLTTSIFSMDGIHYVPLLFLYMSGELDVSALRPPLPLGRSIEIPMVGRNQDRIARIMLFLYRAFVNYSHWTVRPDVTGKQKRGKERDTYHSTQLLRLLKL</sequence>
<reference evidence="1 2" key="1">
    <citation type="journal article" date="2015" name="BMC Genomics">
        <title>Insights from the genome of Ophiocordyceps polyrhachis-furcata to pathogenicity and host specificity in insect fungi.</title>
        <authorList>
            <person name="Wichadakul D."/>
            <person name="Kobmoo N."/>
            <person name="Ingsriswang S."/>
            <person name="Tangphatsornruang S."/>
            <person name="Chantasingh D."/>
            <person name="Luangsa-ard J.J."/>
            <person name="Eurwilaichitr L."/>
        </authorList>
    </citation>
    <scope>NUCLEOTIDE SEQUENCE [LARGE SCALE GENOMIC DNA]</scope>
    <source>
        <strain evidence="1 2">BCC 54312</strain>
    </source>
</reference>